<comment type="caution">
    <text evidence="11">The sequence shown here is derived from an EMBL/GenBank/DDBJ whole genome shotgun (WGS) entry which is preliminary data.</text>
</comment>
<dbReference type="Proteomes" id="UP001597138">
    <property type="component" value="Unassembled WGS sequence"/>
</dbReference>
<comment type="similarity">
    <text evidence="8">Belongs to the bacterial reverse transcriptase family.</text>
</comment>
<keyword evidence="3 11" id="KW-0548">Nucleotidyltransferase</keyword>
<dbReference type="PANTHER" id="PTHR34047:SF7">
    <property type="entry name" value="RNA-DIRECTED DNA POLYMERASE"/>
    <property type="match status" value="1"/>
</dbReference>
<evidence type="ECO:0000256" key="1">
    <source>
        <dbReference type="ARBA" id="ARBA00012493"/>
    </source>
</evidence>
<feature type="domain" description="Reverse transcriptase" evidence="10">
    <location>
        <begin position="1"/>
        <end position="240"/>
    </location>
</feature>
<comment type="catalytic activity">
    <reaction evidence="9">
        <text>DNA(n) + a 2'-deoxyribonucleoside 5'-triphosphate = DNA(n+1) + diphosphate</text>
        <dbReference type="Rhea" id="RHEA:22508"/>
        <dbReference type="Rhea" id="RHEA-COMP:17339"/>
        <dbReference type="Rhea" id="RHEA-COMP:17340"/>
        <dbReference type="ChEBI" id="CHEBI:33019"/>
        <dbReference type="ChEBI" id="CHEBI:61560"/>
        <dbReference type="ChEBI" id="CHEBI:173112"/>
        <dbReference type="EC" id="2.7.7.49"/>
    </reaction>
</comment>
<gene>
    <name evidence="11" type="ORF">ACFSC2_12110</name>
</gene>
<sequence>MNSLETKNKLFLPSVIGEKSKDLDEIIQSIDDHYRERIEQKIDNKTGKPKTYLDGTVKERVIRPSKKRLNLIQSKIKDRILSKIELPSNVHGGVKKRSNITNAKPHQGNKFVFVTDLKDFYPSVKAKKIHDLFIELGYNKQFAFYMTKLTTWKGELPQGTPTSTHISNIFFLKTDYELIKICEENDITYTRYVDDLTFSSPKNFQHLIPNLLSIVKKSGLKISYRKTDYQGKQTVTGIRVLLYKIDAPQKIIEKAKLEIDNHPSCKPMSNYVESIRKTNR</sequence>
<name>A0ABW4HDV0_9FLAO</name>
<dbReference type="Pfam" id="PF00078">
    <property type="entry name" value="RVT_1"/>
    <property type="match status" value="1"/>
</dbReference>
<keyword evidence="6 11" id="KW-0695">RNA-directed DNA polymerase</keyword>
<dbReference type="InterPro" id="IPR043128">
    <property type="entry name" value="Rev_trsase/Diguanyl_cyclase"/>
</dbReference>
<evidence type="ECO:0000256" key="4">
    <source>
        <dbReference type="ARBA" id="ARBA00022723"/>
    </source>
</evidence>
<keyword evidence="2 11" id="KW-0808">Transferase</keyword>
<reference evidence="12" key="1">
    <citation type="journal article" date="2019" name="Int. J. Syst. Evol. Microbiol.">
        <title>The Global Catalogue of Microorganisms (GCM) 10K type strain sequencing project: providing services to taxonomists for standard genome sequencing and annotation.</title>
        <authorList>
            <consortium name="The Broad Institute Genomics Platform"/>
            <consortium name="The Broad Institute Genome Sequencing Center for Infectious Disease"/>
            <person name="Wu L."/>
            <person name="Ma J."/>
        </authorList>
    </citation>
    <scope>NUCLEOTIDE SEQUENCE [LARGE SCALE GENOMIC DNA]</scope>
    <source>
        <strain evidence="12">CCUG 70865</strain>
    </source>
</reference>
<dbReference type="PANTHER" id="PTHR34047">
    <property type="entry name" value="NUCLEAR INTRON MATURASE 1, MITOCHONDRIAL-RELATED"/>
    <property type="match status" value="1"/>
</dbReference>
<evidence type="ECO:0000313" key="12">
    <source>
        <dbReference type="Proteomes" id="UP001597138"/>
    </source>
</evidence>
<keyword evidence="4" id="KW-0479">Metal-binding</keyword>
<evidence type="ECO:0000259" key="10">
    <source>
        <dbReference type="PROSITE" id="PS50878"/>
    </source>
</evidence>
<dbReference type="InterPro" id="IPR043502">
    <property type="entry name" value="DNA/RNA_pol_sf"/>
</dbReference>
<keyword evidence="12" id="KW-1185">Reference proteome</keyword>
<keyword evidence="5" id="KW-0460">Magnesium</keyword>
<dbReference type="InterPro" id="IPR000123">
    <property type="entry name" value="Reverse_transcriptase_msDNA"/>
</dbReference>
<evidence type="ECO:0000313" key="11">
    <source>
        <dbReference type="EMBL" id="MFD1603482.1"/>
    </source>
</evidence>
<evidence type="ECO:0000256" key="5">
    <source>
        <dbReference type="ARBA" id="ARBA00022842"/>
    </source>
</evidence>
<evidence type="ECO:0000256" key="6">
    <source>
        <dbReference type="ARBA" id="ARBA00022918"/>
    </source>
</evidence>
<keyword evidence="7" id="KW-0051">Antiviral defense</keyword>
<evidence type="ECO:0000256" key="3">
    <source>
        <dbReference type="ARBA" id="ARBA00022695"/>
    </source>
</evidence>
<accession>A0ABW4HDV0</accession>
<dbReference type="InterPro" id="IPR000477">
    <property type="entry name" value="RT_dom"/>
</dbReference>
<proteinExistence type="inferred from homology"/>
<dbReference type="GO" id="GO:0003964">
    <property type="term" value="F:RNA-directed DNA polymerase activity"/>
    <property type="evidence" value="ECO:0007669"/>
    <property type="project" value="UniProtKB-KW"/>
</dbReference>
<dbReference type="SUPFAM" id="SSF56672">
    <property type="entry name" value="DNA/RNA polymerases"/>
    <property type="match status" value="1"/>
</dbReference>
<evidence type="ECO:0000256" key="9">
    <source>
        <dbReference type="ARBA" id="ARBA00048173"/>
    </source>
</evidence>
<protein>
    <recommendedName>
        <fullName evidence="1">RNA-directed DNA polymerase</fullName>
        <ecNumber evidence="1">2.7.7.49</ecNumber>
    </recommendedName>
</protein>
<dbReference type="CDD" id="cd03487">
    <property type="entry name" value="RT_Bac_retron_II"/>
    <property type="match status" value="1"/>
</dbReference>
<evidence type="ECO:0000256" key="8">
    <source>
        <dbReference type="ARBA" id="ARBA00034120"/>
    </source>
</evidence>
<dbReference type="RefSeq" id="WP_379815185.1">
    <property type="nucleotide sequence ID" value="NZ_JBHUDZ010000012.1"/>
</dbReference>
<evidence type="ECO:0000256" key="2">
    <source>
        <dbReference type="ARBA" id="ARBA00022679"/>
    </source>
</evidence>
<dbReference type="PROSITE" id="PS50878">
    <property type="entry name" value="RT_POL"/>
    <property type="match status" value="1"/>
</dbReference>
<dbReference type="Gene3D" id="3.10.10.10">
    <property type="entry name" value="HIV Type 1 Reverse Transcriptase, subunit A, domain 1"/>
    <property type="match status" value="1"/>
</dbReference>
<dbReference type="PRINTS" id="PR00866">
    <property type="entry name" value="RNADNAPOLMS"/>
</dbReference>
<dbReference type="EMBL" id="JBHUDZ010000012">
    <property type="protein sequence ID" value="MFD1603482.1"/>
    <property type="molecule type" value="Genomic_DNA"/>
</dbReference>
<dbReference type="Gene3D" id="3.30.70.270">
    <property type="match status" value="1"/>
</dbReference>
<organism evidence="11 12">
    <name type="scientific">Flavobacterium artemisiae</name>
    <dbReference type="NCBI Taxonomy" id="2126556"/>
    <lineage>
        <taxon>Bacteria</taxon>
        <taxon>Pseudomonadati</taxon>
        <taxon>Bacteroidota</taxon>
        <taxon>Flavobacteriia</taxon>
        <taxon>Flavobacteriales</taxon>
        <taxon>Flavobacteriaceae</taxon>
        <taxon>Flavobacterium</taxon>
    </lineage>
</organism>
<evidence type="ECO:0000256" key="7">
    <source>
        <dbReference type="ARBA" id="ARBA00023118"/>
    </source>
</evidence>
<dbReference type="EC" id="2.7.7.49" evidence="1"/>
<dbReference type="InterPro" id="IPR051083">
    <property type="entry name" value="GrpII_Intron_Splice-Mob/Def"/>
</dbReference>